<evidence type="ECO:0000313" key="11">
    <source>
        <dbReference type="Proteomes" id="UP000653472"/>
    </source>
</evidence>
<dbReference type="InterPro" id="IPR029056">
    <property type="entry name" value="Ribokinase-like"/>
</dbReference>
<dbReference type="PANTHER" id="PTHR46566">
    <property type="entry name" value="1-PHOSPHOFRUCTOKINASE-RELATED"/>
    <property type="match status" value="1"/>
</dbReference>
<keyword evidence="5 8" id="KW-0067">ATP-binding</keyword>
<dbReference type="InterPro" id="IPR022463">
    <property type="entry name" value="1-PFruKinase"/>
</dbReference>
<dbReference type="NCBIfam" id="TIGR03168">
    <property type="entry name" value="1-PFK"/>
    <property type="match status" value="1"/>
</dbReference>
<dbReference type="InterPro" id="IPR011611">
    <property type="entry name" value="PfkB_dom"/>
</dbReference>
<dbReference type="EMBL" id="JAAVXB010000003">
    <property type="protein sequence ID" value="NKF22125.1"/>
    <property type="molecule type" value="Genomic_DNA"/>
</dbReference>
<dbReference type="NCBIfam" id="TIGR03828">
    <property type="entry name" value="pfkB"/>
    <property type="match status" value="1"/>
</dbReference>
<evidence type="ECO:0000256" key="4">
    <source>
        <dbReference type="ARBA" id="ARBA00022777"/>
    </source>
</evidence>
<evidence type="ECO:0000256" key="2">
    <source>
        <dbReference type="ARBA" id="ARBA00022679"/>
    </source>
</evidence>
<evidence type="ECO:0000256" key="1">
    <source>
        <dbReference type="ARBA" id="ARBA00010688"/>
    </source>
</evidence>
<dbReference type="GO" id="GO:0016052">
    <property type="term" value="P:carbohydrate catabolic process"/>
    <property type="evidence" value="ECO:0007669"/>
    <property type="project" value="UniProtKB-ARBA"/>
</dbReference>
<dbReference type="InterPro" id="IPR017583">
    <property type="entry name" value="Tagatose/fructose_Pkinase"/>
</dbReference>
<dbReference type="AlphaFoldDB" id="A0A969WC41"/>
<comment type="similarity">
    <text evidence="1 7 8">Belongs to the carbohydrate kinase PfkB family.</text>
</comment>
<dbReference type="PROSITE" id="PS00583">
    <property type="entry name" value="PFKB_KINASES_1"/>
    <property type="match status" value="1"/>
</dbReference>
<reference evidence="10" key="1">
    <citation type="submission" date="2020-03" db="EMBL/GenBank/DDBJ databases">
        <title>Solimonas marina sp. nov., isolated from deep seawater of the Pacific Ocean.</title>
        <authorList>
            <person name="Liu X."/>
            <person name="Lai Q."/>
            <person name="Sun F."/>
            <person name="Gai Y."/>
            <person name="Li G."/>
            <person name="Shao Z."/>
        </authorList>
    </citation>
    <scope>NUCLEOTIDE SEQUENCE</scope>
    <source>
        <strain evidence="10">C16B3</strain>
    </source>
</reference>
<dbReference type="SUPFAM" id="SSF53613">
    <property type="entry name" value="Ribokinase-like"/>
    <property type="match status" value="1"/>
</dbReference>
<dbReference type="GO" id="GO:0008662">
    <property type="term" value="F:1-phosphofructokinase activity"/>
    <property type="evidence" value="ECO:0007669"/>
    <property type="project" value="UniProtKB-UniRule"/>
</dbReference>
<dbReference type="Gene3D" id="3.40.1190.20">
    <property type="match status" value="1"/>
</dbReference>
<feature type="domain" description="Carbohydrate kinase PfkB" evidence="9">
    <location>
        <begin position="9"/>
        <end position="301"/>
    </location>
</feature>
<dbReference type="InterPro" id="IPR002173">
    <property type="entry name" value="Carboh/pur_kinase_PfkB_CS"/>
</dbReference>
<dbReference type="GO" id="GO:0005829">
    <property type="term" value="C:cytosol"/>
    <property type="evidence" value="ECO:0007669"/>
    <property type="project" value="TreeGrafter"/>
</dbReference>
<gene>
    <name evidence="10" type="primary">pfkB</name>
    <name evidence="10" type="ORF">G7Y82_07330</name>
</gene>
<comment type="function">
    <text evidence="8">Catalyzes the ATP-dependent phosphorylation of fructose-l-phosphate to fructose-l,6-bisphosphate.</text>
</comment>
<evidence type="ECO:0000256" key="3">
    <source>
        <dbReference type="ARBA" id="ARBA00022741"/>
    </source>
</evidence>
<dbReference type="FunFam" id="3.40.1190.20:FF:000001">
    <property type="entry name" value="Phosphofructokinase"/>
    <property type="match status" value="1"/>
</dbReference>
<dbReference type="RefSeq" id="WP_168147375.1">
    <property type="nucleotide sequence ID" value="NZ_JAAVXB010000003.1"/>
</dbReference>
<dbReference type="GO" id="GO:0005524">
    <property type="term" value="F:ATP binding"/>
    <property type="evidence" value="ECO:0007669"/>
    <property type="project" value="UniProtKB-UniRule"/>
</dbReference>
<accession>A0A969WC41</accession>
<protein>
    <recommendedName>
        <fullName evidence="7">Phosphofructokinase</fullName>
    </recommendedName>
</protein>
<name>A0A969WC41_9GAMM</name>
<dbReference type="CDD" id="cd01164">
    <property type="entry name" value="FruK_PfkB_like"/>
    <property type="match status" value="1"/>
</dbReference>
<evidence type="ECO:0000259" key="9">
    <source>
        <dbReference type="Pfam" id="PF00294"/>
    </source>
</evidence>
<keyword evidence="11" id="KW-1185">Reference proteome</keyword>
<dbReference type="PIRSF" id="PIRSF000535">
    <property type="entry name" value="1PFK/6PFK/LacC"/>
    <property type="match status" value="1"/>
</dbReference>
<dbReference type="GO" id="GO:0044281">
    <property type="term" value="P:small molecule metabolic process"/>
    <property type="evidence" value="ECO:0007669"/>
    <property type="project" value="UniProtKB-ARBA"/>
</dbReference>
<dbReference type="PROSITE" id="PS00584">
    <property type="entry name" value="PFKB_KINASES_2"/>
    <property type="match status" value="1"/>
</dbReference>
<organism evidence="10 11">
    <name type="scientific">Solimonas marina</name>
    <dbReference type="NCBI Taxonomy" id="2714601"/>
    <lineage>
        <taxon>Bacteria</taxon>
        <taxon>Pseudomonadati</taxon>
        <taxon>Pseudomonadota</taxon>
        <taxon>Gammaproteobacteria</taxon>
        <taxon>Nevskiales</taxon>
        <taxon>Nevskiaceae</taxon>
        <taxon>Solimonas</taxon>
    </lineage>
</organism>
<comment type="caution">
    <text evidence="10">The sequence shown here is derived from an EMBL/GenBank/DDBJ whole genome shotgun (WGS) entry which is preliminary data.</text>
</comment>
<evidence type="ECO:0000256" key="6">
    <source>
        <dbReference type="ARBA" id="ARBA00047745"/>
    </source>
</evidence>
<evidence type="ECO:0000313" key="10">
    <source>
        <dbReference type="EMBL" id="NKF22125.1"/>
    </source>
</evidence>
<evidence type="ECO:0000256" key="5">
    <source>
        <dbReference type="ARBA" id="ARBA00022840"/>
    </source>
</evidence>
<comment type="catalytic activity">
    <reaction evidence="6 8">
        <text>beta-D-fructose 1-phosphate + ATP = beta-D-fructose 1,6-bisphosphate + ADP + H(+)</text>
        <dbReference type="Rhea" id="RHEA:14213"/>
        <dbReference type="ChEBI" id="CHEBI:15378"/>
        <dbReference type="ChEBI" id="CHEBI:30616"/>
        <dbReference type="ChEBI" id="CHEBI:32966"/>
        <dbReference type="ChEBI" id="CHEBI:138881"/>
        <dbReference type="ChEBI" id="CHEBI:456216"/>
        <dbReference type="EC" id="2.7.1.56"/>
    </reaction>
</comment>
<evidence type="ECO:0000256" key="8">
    <source>
        <dbReference type="RuleBase" id="RU369061"/>
    </source>
</evidence>
<keyword evidence="3 8" id="KW-0547">Nucleotide-binding</keyword>
<dbReference type="Pfam" id="PF00294">
    <property type="entry name" value="PfkB"/>
    <property type="match status" value="1"/>
</dbReference>
<keyword evidence="2 7" id="KW-0808">Transferase</keyword>
<keyword evidence="4 8" id="KW-0418">Kinase</keyword>
<dbReference type="PANTHER" id="PTHR46566:SF5">
    <property type="entry name" value="1-PHOSPHOFRUCTOKINASE"/>
    <property type="match status" value="1"/>
</dbReference>
<sequence length="317" mass="32585">MNAAVATVTLNPALDQTITLDRLRPGSVHRARAVRVNAGGKGINVAACLADWGVATAALGALGRDNAASFDALFAARDIVDRCIRLPGDTRTNVKLVEQETGWTTDINLPGLTLGGVEFDMISAQLADVLRPGMPVVLAGSLPPGIADDAWARLQAQASAVGARVVLDTSGAPLAAALAAPRHARPYAIKPNRHELEAWAGHALPDRAALLGAARGLLARDIGLVAISMGADGALFVRGDDALLARPPRIADGSSVGAGDAMVAGLTSALLDELDLEALARRAVAFAVAKLGCEGARLPQPNVVHEYAAATVIERLA</sequence>
<dbReference type="Proteomes" id="UP000653472">
    <property type="component" value="Unassembled WGS sequence"/>
</dbReference>
<evidence type="ECO:0000256" key="7">
    <source>
        <dbReference type="PIRNR" id="PIRNR000535"/>
    </source>
</evidence>
<proteinExistence type="inferred from homology"/>